<proteinExistence type="predicted"/>
<dbReference type="EMBL" id="JAYMYS010000006">
    <property type="protein sequence ID" value="KAK7390136.1"/>
    <property type="molecule type" value="Genomic_DNA"/>
</dbReference>
<keyword evidence="1" id="KW-1133">Transmembrane helix</keyword>
<evidence type="ECO:0000313" key="2">
    <source>
        <dbReference type="EMBL" id="KAK7390136.1"/>
    </source>
</evidence>
<keyword evidence="1" id="KW-0472">Membrane</keyword>
<sequence length="69" mass="7884">MVYLCDLDLVLFCLRITMLFTRSLISKMPRRSSKLGVCHAPHCALIAMTILKTLGTCYLLVNKQSMYDK</sequence>
<evidence type="ECO:0000256" key="1">
    <source>
        <dbReference type="SAM" id="Phobius"/>
    </source>
</evidence>
<reference evidence="2 3" key="1">
    <citation type="submission" date="2024-01" db="EMBL/GenBank/DDBJ databases">
        <title>The genomes of 5 underutilized Papilionoideae crops provide insights into root nodulation and disease resistanc.</title>
        <authorList>
            <person name="Jiang F."/>
        </authorList>
    </citation>
    <scope>NUCLEOTIDE SEQUENCE [LARGE SCALE GENOMIC DNA]</scope>
    <source>
        <strain evidence="2">DUOXIRENSHENG_FW03</strain>
        <tissue evidence="2">Leaves</tissue>
    </source>
</reference>
<feature type="transmembrane region" description="Helical" evidence="1">
    <location>
        <begin position="37"/>
        <end position="61"/>
    </location>
</feature>
<protein>
    <submittedName>
        <fullName evidence="2">Uncharacterized protein</fullName>
    </submittedName>
</protein>
<name>A0AAN9XFF4_PSOTE</name>
<feature type="transmembrane region" description="Helical" evidence="1">
    <location>
        <begin position="6"/>
        <end position="25"/>
    </location>
</feature>
<organism evidence="2 3">
    <name type="scientific">Psophocarpus tetragonolobus</name>
    <name type="common">Winged bean</name>
    <name type="synonym">Dolichos tetragonolobus</name>
    <dbReference type="NCBI Taxonomy" id="3891"/>
    <lineage>
        <taxon>Eukaryota</taxon>
        <taxon>Viridiplantae</taxon>
        <taxon>Streptophyta</taxon>
        <taxon>Embryophyta</taxon>
        <taxon>Tracheophyta</taxon>
        <taxon>Spermatophyta</taxon>
        <taxon>Magnoliopsida</taxon>
        <taxon>eudicotyledons</taxon>
        <taxon>Gunneridae</taxon>
        <taxon>Pentapetalae</taxon>
        <taxon>rosids</taxon>
        <taxon>fabids</taxon>
        <taxon>Fabales</taxon>
        <taxon>Fabaceae</taxon>
        <taxon>Papilionoideae</taxon>
        <taxon>50 kb inversion clade</taxon>
        <taxon>NPAAA clade</taxon>
        <taxon>indigoferoid/millettioid clade</taxon>
        <taxon>Phaseoleae</taxon>
        <taxon>Psophocarpus</taxon>
    </lineage>
</organism>
<dbReference type="AlphaFoldDB" id="A0AAN9XFF4"/>
<keyword evidence="1" id="KW-0812">Transmembrane</keyword>
<keyword evidence="3" id="KW-1185">Reference proteome</keyword>
<dbReference type="Proteomes" id="UP001386955">
    <property type="component" value="Unassembled WGS sequence"/>
</dbReference>
<gene>
    <name evidence="2" type="ORF">VNO78_25435</name>
</gene>
<comment type="caution">
    <text evidence="2">The sequence shown here is derived from an EMBL/GenBank/DDBJ whole genome shotgun (WGS) entry which is preliminary data.</text>
</comment>
<evidence type="ECO:0000313" key="3">
    <source>
        <dbReference type="Proteomes" id="UP001386955"/>
    </source>
</evidence>
<accession>A0AAN9XFF4</accession>